<accession>A0AAV0VJX3</accession>
<name>A0AAV0VJX3_9HEMI</name>
<keyword evidence="3" id="KW-1185">Reference proteome</keyword>
<comment type="caution">
    <text evidence="2">The sequence shown here is derived from an EMBL/GenBank/DDBJ whole genome shotgun (WGS) entry which is preliminary data.</text>
</comment>
<evidence type="ECO:0000256" key="1">
    <source>
        <dbReference type="SAM" id="Coils"/>
    </source>
</evidence>
<proteinExistence type="predicted"/>
<gene>
    <name evidence="2" type="ORF">MEUPH1_LOCUS1677</name>
</gene>
<feature type="coiled-coil region" evidence="1">
    <location>
        <begin position="29"/>
        <end position="56"/>
    </location>
</feature>
<dbReference type="EMBL" id="CARXXK010000001">
    <property type="protein sequence ID" value="CAI6344556.1"/>
    <property type="molecule type" value="Genomic_DNA"/>
</dbReference>
<dbReference type="Proteomes" id="UP001160148">
    <property type="component" value="Unassembled WGS sequence"/>
</dbReference>
<protein>
    <submittedName>
        <fullName evidence="2">Uncharacterized protein</fullName>
    </submittedName>
</protein>
<keyword evidence="1" id="KW-0175">Coiled coil</keyword>
<reference evidence="2 3" key="1">
    <citation type="submission" date="2023-01" db="EMBL/GenBank/DDBJ databases">
        <authorList>
            <person name="Whitehead M."/>
        </authorList>
    </citation>
    <scope>NUCLEOTIDE SEQUENCE [LARGE SCALE GENOMIC DNA]</scope>
</reference>
<evidence type="ECO:0000313" key="2">
    <source>
        <dbReference type="EMBL" id="CAI6344556.1"/>
    </source>
</evidence>
<sequence length="86" mass="10534">MESSASIKRQIEVIYELREVNDNNELEEEETYKEKIRLINQQIKRLLKQKEQLTNEFKHSQYVGYRCELNIRDNLNSLYRQLENIE</sequence>
<evidence type="ECO:0000313" key="3">
    <source>
        <dbReference type="Proteomes" id="UP001160148"/>
    </source>
</evidence>
<organism evidence="2 3">
    <name type="scientific">Macrosiphum euphorbiae</name>
    <name type="common">potato aphid</name>
    <dbReference type="NCBI Taxonomy" id="13131"/>
    <lineage>
        <taxon>Eukaryota</taxon>
        <taxon>Metazoa</taxon>
        <taxon>Ecdysozoa</taxon>
        <taxon>Arthropoda</taxon>
        <taxon>Hexapoda</taxon>
        <taxon>Insecta</taxon>
        <taxon>Pterygota</taxon>
        <taxon>Neoptera</taxon>
        <taxon>Paraneoptera</taxon>
        <taxon>Hemiptera</taxon>
        <taxon>Sternorrhyncha</taxon>
        <taxon>Aphidomorpha</taxon>
        <taxon>Aphidoidea</taxon>
        <taxon>Aphididae</taxon>
        <taxon>Macrosiphini</taxon>
        <taxon>Macrosiphum</taxon>
    </lineage>
</organism>
<dbReference type="AlphaFoldDB" id="A0AAV0VJX3"/>